<dbReference type="Proteomes" id="UP000054761">
    <property type="component" value="Unassembled WGS sequence"/>
</dbReference>
<dbReference type="PANTHER" id="PTHR24123:SF33">
    <property type="entry name" value="PROTEIN HOS4"/>
    <property type="match status" value="1"/>
</dbReference>
<feature type="repeat" description="ANK" evidence="3">
    <location>
        <begin position="72"/>
        <end position="105"/>
    </location>
</feature>
<evidence type="ECO:0000313" key="5">
    <source>
        <dbReference type="Proteomes" id="UP000054761"/>
    </source>
</evidence>
<dbReference type="SMART" id="SM00248">
    <property type="entry name" value="ANK"/>
    <property type="match status" value="2"/>
</dbReference>
<evidence type="ECO:0000256" key="1">
    <source>
        <dbReference type="ARBA" id="ARBA00022737"/>
    </source>
</evidence>
<dbReference type="AlphaFoldDB" id="A0A0W0VI31"/>
<protein>
    <submittedName>
        <fullName evidence="4">Ankyrin repeats (3 copies)</fullName>
    </submittedName>
</protein>
<gene>
    <name evidence="4" type="ORF">Lisr_2072</name>
</gene>
<evidence type="ECO:0000256" key="3">
    <source>
        <dbReference type="PROSITE-ProRule" id="PRU00023"/>
    </source>
</evidence>
<dbReference type="RefSeq" id="WP_058502382.1">
    <property type="nucleotide sequence ID" value="NZ_CP038273.1"/>
</dbReference>
<dbReference type="PATRIC" id="fig|454.4.peg.2257"/>
<dbReference type="Gene3D" id="1.25.40.20">
    <property type="entry name" value="Ankyrin repeat-containing domain"/>
    <property type="match status" value="1"/>
</dbReference>
<dbReference type="PROSITE" id="PS50088">
    <property type="entry name" value="ANK_REPEAT"/>
    <property type="match status" value="1"/>
</dbReference>
<accession>A0A0W0VI31</accession>
<comment type="caution">
    <text evidence="4">The sequence shown here is derived from an EMBL/GenBank/DDBJ whole genome shotgun (WGS) entry which is preliminary data.</text>
</comment>
<sequence>MKRYKFNAEGYRYYIDSEIELSEQELCKIQKIISSFPHASKSRESIKQFLEFSPDETPKYILAITANAFDCCGNTMLGVACEYGYSVNAVQKLINMGANVDMPDHNMNKLALHWAINNKKSFRDKGSVEAVEVVRCLLKNGAKTDIRCYQNETLLEYAKSRGFTAAANLIESHSNKQPENKSKIGCSDLAFFFTNTTKEKETYCGFKPGFLLNDNF</sequence>
<evidence type="ECO:0000313" key="4">
    <source>
        <dbReference type="EMBL" id="KTD19510.1"/>
    </source>
</evidence>
<dbReference type="InterPro" id="IPR036770">
    <property type="entry name" value="Ankyrin_rpt-contain_sf"/>
</dbReference>
<dbReference type="STRING" id="454.Lisr_2072"/>
<keyword evidence="5" id="KW-1185">Reference proteome</keyword>
<dbReference type="InterPro" id="IPR051165">
    <property type="entry name" value="Multifunctional_ANK_Repeat"/>
</dbReference>
<keyword evidence="1" id="KW-0677">Repeat</keyword>
<dbReference type="PANTHER" id="PTHR24123">
    <property type="entry name" value="ANKYRIN REPEAT-CONTAINING"/>
    <property type="match status" value="1"/>
</dbReference>
<reference evidence="4 5" key="1">
    <citation type="submission" date="2015-11" db="EMBL/GenBank/DDBJ databases">
        <title>Genomic analysis of 38 Legionella species identifies large and diverse effector repertoires.</title>
        <authorList>
            <person name="Burstein D."/>
            <person name="Amaro F."/>
            <person name="Zusman T."/>
            <person name="Lifshitz Z."/>
            <person name="Cohen O."/>
            <person name="Gilbert J.A."/>
            <person name="Pupko T."/>
            <person name="Shuman H.A."/>
            <person name="Segal G."/>
        </authorList>
    </citation>
    <scope>NUCLEOTIDE SEQUENCE [LARGE SCALE GENOMIC DNA]</scope>
    <source>
        <strain evidence="4 5">Bercovier 4</strain>
    </source>
</reference>
<dbReference type="Pfam" id="PF00023">
    <property type="entry name" value="Ank"/>
    <property type="match status" value="2"/>
</dbReference>
<dbReference type="OrthoDB" id="5652395at2"/>
<name>A0A0W0VI31_9GAMM</name>
<dbReference type="InterPro" id="IPR002110">
    <property type="entry name" value="Ankyrin_rpt"/>
</dbReference>
<evidence type="ECO:0000256" key="2">
    <source>
        <dbReference type="ARBA" id="ARBA00023043"/>
    </source>
</evidence>
<dbReference type="SUPFAM" id="SSF48403">
    <property type="entry name" value="Ankyrin repeat"/>
    <property type="match status" value="1"/>
</dbReference>
<proteinExistence type="predicted"/>
<organism evidence="4 5">
    <name type="scientific">Legionella israelensis</name>
    <dbReference type="NCBI Taxonomy" id="454"/>
    <lineage>
        <taxon>Bacteria</taxon>
        <taxon>Pseudomonadati</taxon>
        <taxon>Pseudomonadota</taxon>
        <taxon>Gammaproteobacteria</taxon>
        <taxon>Legionellales</taxon>
        <taxon>Legionellaceae</taxon>
        <taxon>Legionella</taxon>
    </lineage>
</organism>
<keyword evidence="2 3" id="KW-0040">ANK repeat</keyword>
<dbReference type="EMBL" id="LNYH01000112">
    <property type="protein sequence ID" value="KTD19510.1"/>
    <property type="molecule type" value="Genomic_DNA"/>
</dbReference>